<organism evidence="2 3">
    <name type="scientific">Arthrobacter phage Lasagna</name>
    <dbReference type="NCBI Taxonomy" id="2499006"/>
    <lineage>
        <taxon>Viruses</taxon>
        <taxon>Duplodnaviria</taxon>
        <taxon>Heunggongvirae</taxon>
        <taxon>Uroviricota</taxon>
        <taxon>Caudoviricetes</taxon>
        <taxon>Korravirus</taxon>
        <taxon>Korravirus drrobert</taxon>
    </lineage>
</organism>
<dbReference type="Proteomes" id="UP000287154">
    <property type="component" value="Segment"/>
</dbReference>
<evidence type="ECO:0000256" key="1">
    <source>
        <dbReference type="SAM" id="MobiDB-lite"/>
    </source>
</evidence>
<keyword evidence="2" id="KW-0378">Hydrolase</keyword>
<feature type="region of interest" description="Disordered" evidence="1">
    <location>
        <begin position="125"/>
        <end position="157"/>
    </location>
</feature>
<keyword evidence="2" id="KW-0347">Helicase</keyword>
<protein>
    <submittedName>
        <fullName evidence="2">DNA helicase</fullName>
    </submittedName>
</protein>
<name>A0A3S9UDX9_9CAUD</name>
<accession>A0A3S9UDX9</accession>
<feature type="region of interest" description="Disordered" evidence="1">
    <location>
        <begin position="229"/>
        <end position="249"/>
    </location>
</feature>
<proteinExistence type="predicted"/>
<keyword evidence="2" id="KW-0547">Nucleotide-binding</keyword>
<evidence type="ECO:0000313" key="2">
    <source>
        <dbReference type="EMBL" id="AZS08523.1"/>
    </source>
</evidence>
<dbReference type="EMBL" id="MK279860">
    <property type="protein sequence ID" value="AZS08523.1"/>
    <property type="molecule type" value="Genomic_DNA"/>
</dbReference>
<feature type="compositionally biased region" description="Basic and acidic residues" evidence="1">
    <location>
        <begin position="125"/>
        <end position="134"/>
    </location>
</feature>
<reference evidence="2 3" key="1">
    <citation type="submission" date="2018-12" db="EMBL/GenBank/DDBJ databases">
        <authorList>
            <person name="Aull H.G."/>
            <person name="Zack K."/>
            <person name="Garlena R.A."/>
            <person name="Russell D.A."/>
            <person name="Pope W.H."/>
            <person name="Jacobs-Sera D."/>
            <person name="Hatfull G.F."/>
        </authorList>
    </citation>
    <scope>NUCLEOTIDE SEQUENCE [LARGE SCALE GENOMIC DNA]</scope>
</reference>
<feature type="region of interest" description="Disordered" evidence="1">
    <location>
        <begin position="1"/>
        <end position="56"/>
    </location>
</feature>
<evidence type="ECO:0000313" key="3">
    <source>
        <dbReference type="Proteomes" id="UP000287154"/>
    </source>
</evidence>
<dbReference type="GO" id="GO:0004386">
    <property type="term" value="F:helicase activity"/>
    <property type="evidence" value="ECO:0007669"/>
    <property type="project" value="UniProtKB-KW"/>
</dbReference>
<sequence>MDQDREKGPLRRRAWPGQISAGNRGVRWAKQSKRDHRPSDGDQRRHMAGPTGPVVRVSGELDCYSVFGHEPPRENGQRRIETYIKTGPGAYRVVSRLGSGRESLHERTQHVLDEECRAAREELRSRVGNDRDADPELGTRNVHPTSGDVPGEGQAGWPVGVVLEMGGDVVRRRNQPTPGAREGYRQTSGLSSRLLLPPAVSAVRTLLDLHERESRPTFLATAEGGLYRFTPGDESRNPGADGWTAEETLPRDEETLHDGSGRQGDSVMVNRGEACGPRSDFSLSVAFESDWRTPRGKIRAVEIRPRREGKTYAGLSALSGCCGGMCGCGEIDGGYRCDCSRWEFQDGQWVCSPGLQGWEAGRVGRVPGDGVRGTAAYGGGYGDLCRNFLQAVSERAGSAARPPARADSPGDYQGVYNSGYRRCEQASPAGGENDRSDSVHVGGRFQENAVGVRSYFRDILGIELEPWQQHWLDNLARYVVD</sequence>
<gene>
    <name evidence="2" type="primary">25</name>
    <name evidence="2" type="ORF">SEA_LASAGNA_25</name>
</gene>
<keyword evidence="2" id="KW-0067">ATP-binding</keyword>